<evidence type="ECO:0000256" key="1">
    <source>
        <dbReference type="SAM" id="MobiDB-lite"/>
    </source>
</evidence>
<organism evidence="2 3">
    <name type="scientific">Gossypium barbadense</name>
    <name type="common">Sea Island cotton</name>
    <name type="synonym">Hibiscus barbadensis</name>
    <dbReference type="NCBI Taxonomy" id="3634"/>
    <lineage>
        <taxon>Eukaryota</taxon>
        <taxon>Viridiplantae</taxon>
        <taxon>Streptophyta</taxon>
        <taxon>Embryophyta</taxon>
        <taxon>Tracheophyta</taxon>
        <taxon>Spermatophyta</taxon>
        <taxon>Magnoliopsida</taxon>
        <taxon>eudicotyledons</taxon>
        <taxon>Gunneridae</taxon>
        <taxon>Pentapetalae</taxon>
        <taxon>rosids</taxon>
        <taxon>malvids</taxon>
        <taxon>Malvales</taxon>
        <taxon>Malvaceae</taxon>
        <taxon>Malvoideae</taxon>
        <taxon>Gossypium</taxon>
    </lineage>
</organism>
<feature type="region of interest" description="Disordered" evidence="1">
    <location>
        <begin position="45"/>
        <end position="73"/>
    </location>
</feature>
<dbReference type="OrthoDB" id="1725265at2759"/>
<reference evidence="2 3" key="1">
    <citation type="submission" date="2015-01" db="EMBL/GenBank/DDBJ databases">
        <title>Genome of allotetraploid Gossypium barbadense reveals genomic plasticity and fiber elongation in cotton evolution.</title>
        <authorList>
            <person name="Chen X."/>
            <person name="Liu X."/>
            <person name="Zhao B."/>
            <person name="Zheng H."/>
            <person name="Hu Y."/>
            <person name="Lu G."/>
            <person name="Yang C."/>
            <person name="Chen J."/>
            <person name="Shan C."/>
            <person name="Zhang L."/>
            <person name="Zhou Y."/>
            <person name="Wang L."/>
            <person name="Guo W."/>
            <person name="Bai Y."/>
            <person name="Ruan J."/>
            <person name="Shangguan X."/>
            <person name="Mao Y."/>
            <person name="Jiang J."/>
            <person name="Zhu Y."/>
            <person name="Lei J."/>
            <person name="Kang H."/>
            <person name="Chen S."/>
            <person name="He X."/>
            <person name="Wang R."/>
            <person name="Wang Y."/>
            <person name="Chen J."/>
            <person name="Wang L."/>
            <person name="Yu S."/>
            <person name="Wang B."/>
            <person name="Wei J."/>
            <person name="Song S."/>
            <person name="Lu X."/>
            <person name="Gao Z."/>
            <person name="Gu W."/>
            <person name="Deng X."/>
            <person name="Ma D."/>
            <person name="Wang S."/>
            <person name="Liang W."/>
            <person name="Fang L."/>
            <person name="Cai C."/>
            <person name="Zhu X."/>
            <person name="Zhou B."/>
            <person name="Zhang Y."/>
            <person name="Chen Z."/>
            <person name="Xu S."/>
            <person name="Zhu R."/>
            <person name="Wang S."/>
            <person name="Zhang T."/>
            <person name="Zhao G."/>
        </authorList>
    </citation>
    <scope>NUCLEOTIDE SEQUENCE [LARGE SCALE GENOMIC DNA]</scope>
    <source>
        <strain evidence="3">cv. Xinhai21</strain>
        <tissue evidence="2">Leaf</tissue>
    </source>
</reference>
<accession>A0A2P5Y6G0</accession>
<evidence type="ECO:0000313" key="3">
    <source>
        <dbReference type="Proteomes" id="UP000239757"/>
    </source>
</evidence>
<feature type="compositionally biased region" description="Polar residues" evidence="1">
    <location>
        <begin position="58"/>
        <end position="73"/>
    </location>
</feature>
<dbReference type="AlphaFoldDB" id="A0A2P5Y6G0"/>
<dbReference type="Proteomes" id="UP000239757">
    <property type="component" value="Unassembled WGS sequence"/>
</dbReference>
<gene>
    <name evidence="2" type="ORF">GOBAR_AA09446</name>
</gene>
<name>A0A2P5Y6G0_GOSBA</name>
<dbReference type="EMBL" id="KZ663626">
    <property type="protein sequence ID" value="PPS11190.1"/>
    <property type="molecule type" value="Genomic_DNA"/>
</dbReference>
<proteinExistence type="predicted"/>
<evidence type="ECO:0000313" key="2">
    <source>
        <dbReference type="EMBL" id="PPS11190.1"/>
    </source>
</evidence>
<sequence>MSIQGLETQIGQLFKLISEQPQGSLLSNTEPNPKEQLNAINVQDEEGFVEPDPESRQKTVVSGDQGEVSSNSVWETKQSPFKFAILATHQKLKEMSLKEVHEPFSSSSRGPIHEDRRLQIEELDEWRTHKPRTHDKPKLR</sequence>
<protein>
    <submittedName>
        <fullName evidence="2">Uncharacterized protein</fullName>
    </submittedName>
</protein>